<evidence type="ECO:0000256" key="1">
    <source>
        <dbReference type="ARBA" id="ARBA00004239"/>
    </source>
</evidence>
<comment type="subunit">
    <text evidence="24">Monomer. Interacts with SORT1; the interaction is required for SMPD1 targeting to lysosomes.</text>
</comment>
<dbReference type="InterPro" id="IPR045473">
    <property type="entry name" value="ASM_C"/>
</dbReference>
<dbReference type="FunFam" id="3.60.21.10:FF:000045">
    <property type="entry name" value="Sphingomyelin phosphodiesterase"/>
    <property type="match status" value="1"/>
</dbReference>
<feature type="binding site" evidence="27">
    <location>
        <position position="270"/>
    </location>
    <ligand>
        <name>Zn(2+)</name>
        <dbReference type="ChEBI" id="CHEBI:29105"/>
        <label>2</label>
    </ligand>
</feature>
<evidence type="ECO:0000256" key="17">
    <source>
        <dbReference type="ARBA" id="ARBA00047268"/>
    </source>
</evidence>
<keyword evidence="10 26" id="KW-0378">Hydrolase</keyword>
<evidence type="ECO:0000256" key="13">
    <source>
        <dbReference type="ARBA" id="ARBA00023157"/>
    </source>
</evidence>
<evidence type="ECO:0000256" key="20">
    <source>
        <dbReference type="ARBA" id="ARBA00052601"/>
    </source>
</evidence>
<evidence type="ECO:0000256" key="26">
    <source>
        <dbReference type="PIRNR" id="PIRNR000948"/>
    </source>
</evidence>
<evidence type="ECO:0000256" key="5">
    <source>
        <dbReference type="ARBA" id="ARBA00022525"/>
    </source>
</evidence>
<comment type="catalytic activity">
    <reaction evidence="17">
        <text>a sphingomyelin + H2O = phosphocholine + an N-acylsphing-4-enine + H(+)</text>
        <dbReference type="Rhea" id="RHEA:19253"/>
        <dbReference type="ChEBI" id="CHEBI:15377"/>
        <dbReference type="ChEBI" id="CHEBI:15378"/>
        <dbReference type="ChEBI" id="CHEBI:17636"/>
        <dbReference type="ChEBI" id="CHEBI:52639"/>
        <dbReference type="ChEBI" id="CHEBI:295975"/>
        <dbReference type="EC" id="3.1.4.12"/>
    </reaction>
    <physiologicalReaction direction="left-to-right" evidence="17">
        <dbReference type="Rhea" id="RHEA:19254"/>
    </physiologicalReaction>
</comment>
<evidence type="ECO:0000313" key="31">
    <source>
        <dbReference type="Ensembl" id="ENSCINP00000006326.3"/>
    </source>
</evidence>
<keyword evidence="13 28" id="KW-1015">Disulfide bond</keyword>
<evidence type="ECO:0000256" key="10">
    <source>
        <dbReference type="ARBA" id="ARBA00022801"/>
    </source>
</evidence>
<dbReference type="Gene3D" id="1.10.225.10">
    <property type="entry name" value="Saposin-like"/>
    <property type="match status" value="1"/>
</dbReference>
<evidence type="ECO:0000256" key="22">
    <source>
        <dbReference type="ARBA" id="ARBA00057858"/>
    </source>
</evidence>
<feature type="binding site" evidence="27">
    <location>
        <position position="455"/>
    </location>
    <ligand>
        <name>Zn(2+)</name>
        <dbReference type="ChEBI" id="CHEBI:29105"/>
        <label>1</label>
    </ligand>
</feature>
<comment type="function">
    <text evidence="22">This form is generated following cleavage by CASP7 in the extracellular milieu in response to bacterial infection. It shows increased ability to convert sphingomyelin to ceramide and promotes plasma membrane repair. Plasma membrane repair by ceramide counteracts the action of gasdermin-D (GSDMD) perforin (PRF1) pores that are formed in response to bacterial infection.</text>
</comment>
<feature type="disulfide bond" evidence="28">
    <location>
        <begin position="379"/>
        <end position="427"/>
    </location>
</feature>
<evidence type="ECO:0000256" key="14">
    <source>
        <dbReference type="ARBA" id="ARBA00023180"/>
    </source>
</evidence>
<dbReference type="InterPro" id="IPR004843">
    <property type="entry name" value="Calcineurin-like_PHP"/>
</dbReference>
<dbReference type="PIRSF" id="PIRSF000948">
    <property type="entry name" value="Sphingomy_PDE"/>
    <property type="match status" value="1"/>
</dbReference>
<evidence type="ECO:0000256" key="21">
    <source>
        <dbReference type="ARBA" id="ARBA00053461"/>
    </source>
</evidence>
<evidence type="ECO:0000256" key="11">
    <source>
        <dbReference type="ARBA" id="ARBA00022833"/>
    </source>
</evidence>
<feature type="disulfide bond" evidence="28">
    <location>
        <begin position="113"/>
        <end position="124"/>
    </location>
</feature>
<feature type="binding site" evidence="27">
    <location>
        <position position="270"/>
    </location>
    <ligand>
        <name>Zn(2+)</name>
        <dbReference type="ChEBI" id="CHEBI:29105"/>
        <label>1</label>
    </ligand>
</feature>
<accession>F6RCP1</accession>
<feature type="binding site" evidence="27">
    <location>
        <position position="421"/>
    </location>
    <ligand>
        <name>Zn(2+)</name>
        <dbReference type="ChEBI" id="CHEBI:29105"/>
        <label>2</label>
    </ligand>
</feature>
<dbReference type="GO" id="GO:0046513">
    <property type="term" value="P:ceramide biosynthetic process"/>
    <property type="evidence" value="ECO:0000318"/>
    <property type="project" value="GO_Central"/>
</dbReference>
<dbReference type="OMA" id="GHADCMA"/>
<keyword evidence="16 26" id="KW-0326">Glycosidase</keyword>
<dbReference type="Pfam" id="PF00149">
    <property type="entry name" value="Metallophos"/>
    <property type="match status" value="1"/>
</dbReference>
<reference evidence="31" key="3">
    <citation type="submission" date="2025-09" db="UniProtKB">
        <authorList>
            <consortium name="Ensembl"/>
        </authorList>
    </citation>
    <scope>IDENTIFICATION</scope>
</reference>
<dbReference type="STRING" id="7719.ENSCINP00000006326"/>
<dbReference type="GO" id="GO:0034480">
    <property type="term" value="F:phosphatidylcholine phospholipase C activity"/>
    <property type="evidence" value="ECO:0007669"/>
    <property type="project" value="UniProtKB-EC"/>
</dbReference>
<keyword evidence="11 27" id="KW-0862">Zinc</keyword>
<evidence type="ECO:0000256" key="4">
    <source>
        <dbReference type="ARBA" id="ARBA00008234"/>
    </source>
</evidence>
<comment type="subcellular location">
    <subcellularLocation>
        <location evidence="3">Lipid droplet</location>
    </subcellularLocation>
    <subcellularLocation>
        <location evidence="2">Lysosome</location>
    </subcellularLocation>
    <subcellularLocation>
        <location evidence="1">Secreted</location>
        <location evidence="1">Extracellular space</location>
    </subcellularLocation>
</comment>
<evidence type="ECO:0000256" key="16">
    <source>
        <dbReference type="ARBA" id="ARBA00023295"/>
    </source>
</evidence>
<dbReference type="GO" id="GO:0005811">
    <property type="term" value="C:lipid droplet"/>
    <property type="evidence" value="ECO:0007669"/>
    <property type="project" value="UniProtKB-SubCell"/>
</dbReference>
<evidence type="ECO:0000256" key="18">
    <source>
        <dbReference type="ARBA" id="ARBA00048421"/>
    </source>
</evidence>
<evidence type="ECO:0000256" key="23">
    <source>
        <dbReference type="ARBA" id="ARBA00058748"/>
    </source>
</evidence>
<comment type="catalytic activity">
    <reaction evidence="20">
        <text>1,2-dihexadecanoyl-sn-glycero-3-phosphocholine + H2O = 1,2-dihexadecanoyl-sn-glycerol + phosphocholine + H(+)</text>
        <dbReference type="Rhea" id="RHEA:45304"/>
        <dbReference type="ChEBI" id="CHEBI:15377"/>
        <dbReference type="ChEBI" id="CHEBI:15378"/>
        <dbReference type="ChEBI" id="CHEBI:72999"/>
        <dbReference type="ChEBI" id="CHEBI:82929"/>
        <dbReference type="ChEBI" id="CHEBI:295975"/>
    </reaction>
    <physiologicalReaction direction="left-to-right" evidence="20">
        <dbReference type="Rhea" id="RHEA:45305"/>
    </physiologicalReaction>
</comment>
<dbReference type="PROSITE" id="PS50015">
    <property type="entry name" value="SAP_B"/>
    <property type="match status" value="1"/>
</dbReference>
<organism evidence="31 32">
    <name type="scientific">Ciona intestinalis</name>
    <name type="common">Transparent sea squirt</name>
    <name type="synonym">Ascidia intestinalis</name>
    <dbReference type="NCBI Taxonomy" id="7719"/>
    <lineage>
        <taxon>Eukaryota</taxon>
        <taxon>Metazoa</taxon>
        <taxon>Chordata</taxon>
        <taxon>Tunicata</taxon>
        <taxon>Ascidiacea</taxon>
        <taxon>Phlebobranchia</taxon>
        <taxon>Cionidae</taxon>
        <taxon>Ciona</taxon>
    </lineage>
</organism>
<feature type="disulfide bond" evidence="28">
    <location>
        <begin position="213"/>
        <end position="218"/>
    </location>
</feature>
<dbReference type="GeneTree" id="ENSGT00950000183182"/>
<keyword evidence="5" id="KW-0964">Secreted</keyword>
<evidence type="ECO:0000256" key="2">
    <source>
        <dbReference type="ARBA" id="ARBA00004371"/>
    </source>
</evidence>
<evidence type="ECO:0000313" key="32">
    <source>
        <dbReference type="Proteomes" id="UP000008144"/>
    </source>
</evidence>
<evidence type="ECO:0000256" key="29">
    <source>
        <dbReference type="SAM" id="SignalP"/>
    </source>
</evidence>
<proteinExistence type="inferred from homology"/>
<evidence type="ECO:0000256" key="28">
    <source>
        <dbReference type="PIRSR" id="PIRSR000948-2"/>
    </source>
</evidence>
<dbReference type="InterPro" id="IPR011001">
    <property type="entry name" value="Saposin-like"/>
</dbReference>
<comment type="catalytic activity">
    <reaction evidence="18">
        <text>a 1,2-diacyl-sn-glycero-3-phosphocholine + H2O = phosphocholine + a 1,2-diacyl-sn-glycerol + H(+)</text>
        <dbReference type="Rhea" id="RHEA:10604"/>
        <dbReference type="ChEBI" id="CHEBI:15377"/>
        <dbReference type="ChEBI" id="CHEBI:15378"/>
        <dbReference type="ChEBI" id="CHEBI:17815"/>
        <dbReference type="ChEBI" id="CHEBI:57643"/>
        <dbReference type="ChEBI" id="CHEBI:295975"/>
        <dbReference type="EC" id="3.1.4.3"/>
    </reaction>
    <physiologicalReaction direction="left-to-right" evidence="18">
        <dbReference type="Rhea" id="RHEA:10605"/>
    </physiologicalReaction>
</comment>
<dbReference type="Proteomes" id="UP000008144">
    <property type="component" value="Unassembled WGS sequence"/>
</dbReference>
<dbReference type="SUPFAM" id="SSF47862">
    <property type="entry name" value="Saposin"/>
    <property type="match status" value="1"/>
</dbReference>
<dbReference type="AlphaFoldDB" id="F6RCP1"/>
<dbReference type="InParanoid" id="F6RCP1"/>
<dbReference type="CDD" id="cd00842">
    <property type="entry name" value="MPP_ASMase"/>
    <property type="match status" value="1"/>
</dbReference>
<dbReference type="HOGENOM" id="CLU_014743_3_0_1"/>
<dbReference type="InterPro" id="IPR041805">
    <property type="entry name" value="ASMase/PPN1_MPP"/>
</dbReference>
<feature type="disulfide bond" evidence="28">
    <location>
        <begin position="219"/>
        <end position="242"/>
    </location>
</feature>
<dbReference type="GO" id="GO:0005764">
    <property type="term" value="C:lysosome"/>
    <property type="evidence" value="ECO:0000318"/>
    <property type="project" value="GO_Central"/>
</dbReference>
<reference evidence="31" key="2">
    <citation type="submission" date="2025-08" db="UniProtKB">
        <authorList>
            <consortium name="Ensembl"/>
        </authorList>
    </citation>
    <scope>IDENTIFICATION</scope>
</reference>
<feature type="disulfide bond" evidence="28">
    <location>
        <begin position="85"/>
        <end position="148"/>
    </location>
</feature>
<dbReference type="GO" id="GO:0046872">
    <property type="term" value="F:metal ion binding"/>
    <property type="evidence" value="ECO:0007669"/>
    <property type="project" value="UniProtKB-KW"/>
</dbReference>
<evidence type="ECO:0000256" key="8">
    <source>
        <dbReference type="ARBA" id="ARBA00022723"/>
    </source>
</evidence>
<comment type="cofactor">
    <cofactor evidence="27">
        <name>Zn(2+)</name>
        <dbReference type="ChEBI" id="CHEBI:29105"/>
    </cofactor>
    <text evidence="27">Binds 2 Zn(2+) ions per subunit.</text>
</comment>
<evidence type="ECO:0000256" key="24">
    <source>
        <dbReference type="ARBA" id="ARBA00062722"/>
    </source>
</evidence>
<reference evidence="32" key="1">
    <citation type="journal article" date="2002" name="Science">
        <title>The draft genome of Ciona intestinalis: insights into chordate and vertebrate origins.</title>
        <authorList>
            <person name="Dehal P."/>
            <person name="Satou Y."/>
            <person name="Campbell R.K."/>
            <person name="Chapman J."/>
            <person name="Degnan B."/>
            <person name="De Tomaso A."/>
            <person name="Davidson B."/>
            <person name="Di Gregorio A."/>
            <person name="Gelpke M."/>
            <person name="Goodstein D.M."/>
            <person name="Harafuji N."/>
            <person name="Hastings K.E."/>
            <person name="Ho I."/>
            <person name="Hotta K."/>
            <person name="Huang W."/>
            <person name="Kawashima T."/>
            <person name="Lemaire P."/>
            <person name="Martinez D."/>
            <person name="Meinertzhagen I.A."/>
            <person name="Necula S."/>
            <person name="Nonaka M."/>
            <person name="Putnam N."/>
            <person name="Rash S."/>
            <person name="Saiga H."/>
            <person name="Satake M."/>
            <person name="Terry A."/>
            <person name="Yamada L."/>
            <person name="Wang H.G."/>
            <person name="Awazu S."/>
            <person name="Azumi K."/>
            <person name="Boore J."/>
            <person name="Branno M."/>
            <person name="Chin-Bow S."/>
            <person name="DeSantis R."/>
            <person name="Doyle S."/>
            <person name="Francino P."/>
            <person name="Keys D.N."/>
            <person name="Haga S."/>
            <person name="Hayashi H."/>
            <person name="Hino K."/>
            <person name="Imai K.S."/>
            <person name="Inaba K."/>
            <person name="Kano S."/>
            <person name="Kobayashi K."/>
            <person name="Kobayashi M."/>
            <person name="Lee B.I."/>
            <person name="Makabe K.W."/>
            <person name="Manohar C."/>
            <person name="Matassi G."/>
            <person name="Medina M."/>
            <person name="Mochizuki Y."/>
            <person name="Mount S."/>
            <person name="Morishita T."/>
            <person name="Miura S."/>
            <person name="Nakayama A."/>
            <person name="Nishizaka S."/>
            <person name="Nomoto H."/>
            <person name="Ohta F."/>
            <person name="Oishi K."/>
            <person name="Rigoutsos I."/>
            <person name="Sano M."/>
            <person name="Sasaki A."/>
            <person name="Sasakura Y."/>
            <person name="Shoguchi E."/>
            <person name="Shin-i T."/>
            <person name="Spagnuolo A."/>
            <person name="Stainier D."/>
            <person name="Suzuki M.M."/>
            <person name="Tassy O."/>
            <person name="Takatori N."/>
            <person name="Tokuoka M."/>
            <person name="Yagi K."/>
            <person name="Yoshizaki F."/>
            <person name="Wada S."/>
            <person name="Zhang C."/>
            <person name="Hyatt P.D."/>
            <person name="Larimer F."/>
            <person name="Detter C."/>
            <person name="Doggett N."/>
            <person name="Glavina T."/>
            <person name="Hawkins T."/>
            <person name="Richardson P."/>
            <person name="Lucas S."/>
            <person name="Kohara Y."/>
            <person name="Levine M."/>
            <person name="Satoh N."/>
            <person name="Rokhsar D.S."/>
        </authorList>
    </citation>
    <scope>NUCLEOTIDE SEQUENCE [LARGE SCALE GENOMIC DNA]</scope>
</reference>
<dbReference type="GO" id="GO:0005615">
    <property type="term" value="C:extracellular space"/>
    <property type="evidence" value="ECO:0000318"/>
    <property type="project" value="GO_Central"/>
</dbReference>
<evidence type="ECO:0000256" key="9">
    <source>
        <dbReference type="ARBA" id="ARBA00022729"/>
    </source>
</evidence>
<sequence>MKYLLLATLLVLYLAALAETSVVDRKLRVQQFEKDSDVTEDYELKRKVGLLFLRKILGQGDILRPEKEKELDRLVEQSGMTCTLCKAGVDVIQKLLHSNGGEDVITAIAVEVCELGNIEDRRVCKLAVEEFKQEVFYVLFNLQPDELCYWLLKNQCRKPADFLPNWVVTSSTTPQPPYKPRTNPASGTPTLKFLFFTDMHMDVRYAPGRTAKCREPLCCRDNDALPDQESDAAGMWGDYRHCDMPQNTVESMMSQVANNDGIDFIIFTGDIPAHNVWNQTKEDQIDKLQRWTDLLKKHFPTTPVYAAVGNHESAPVNSYPPHSIFDQPGADTQWLLDTLYDSWSNWIPEEDMGFVKQGAFYTTLIRPGLRVVSLNTNYCSDDSWWLLVGTNAVDPEGQLKWFAGVMQAAEDNDENVLIISHRPTDGCMKPWSDNYYEIINRYQNTIIAQLFGHAHTGQLYNDITQEDRVSAIGLIGPGFTTYSNLNSGYRIYTMEGEYEGSRYSLLDGESYYLNITDANMRGEATWQREYSFVDDYDVINLTPPELKKLVDRFDSDEQLFQSYHNHITKMEDLSDCDVTCKQSTLCDIKTFRADDNSFC</sequence>
<comment type="function">
    <text evidence="23">In the lysosomes, converts sphingomyelin to ceramide. Plays an important role in the export of cholesterol from the intraendolysosomal membranes. Also has phospholipase C activities toward 1,2-diacylglycerolphosphocholine and 1,2-diacylglycerolphosphoglycerol. Modulates stress-induced apoptosis through the production of ceramide.</text>
</comment>
<dbReference type="SUPFAM" id="SSF56300">
    <property type="entry name" value="Metallo-dependent phosphatases"/>
    <property type="match status" value="1"/>
</dbReference>
<dbReference type="GO" id="GO:0016798">
    <property type="term" value="F:hydrolase activity, acting on glycosyl bonds"/>
    <property type="evidence" value="ECO:0007669"/>
    <property type="project" value="UniProtKB-KW"/>
</dbReference>
<evidence type="ECO:0000259" key="30">
    <source>
        <dbReference type="PROSITE" id="PS50015"/>
    </source>
</evidence>
<gene>
    <name evidence="31" type="primary">LOC100186563</name>
</gene>
<dbReference type="GO" id="GO:0016020">
    <property type="term" value="C:membrane"/>
    <property type="evidence" value="ECO:0007669"/>
    <property type="project" value="GOC"/>
</dbReference>
<dbReference type="GO" id="GO:0061750">
    <property type="term" value="F:acid sphingomyelin phosphodiesterase activity"/>
    <property type="evidence" value="ECO:0000318"/>
    <property type="project" value="GO_Central"/>
</dbReference>
<evidence type="ECO:0000256" key="12">
    <source>
        <dbReference type="ARBA" id="ARBA00023098"/>
    </source>
</evidence>
<feature type="disulfide bond" evidence="28">
    <location>
        <begin position="576"/>
        <end position="580"/>
    </location>
</feature>
<dbReference type="GO" id="GO:0006685">
    <property type="term" value="P:sphingomyelin catabolic process"/>
    <property type="evidence" value="ECO:0000318"/>
    <property type="project" value="GO_Central"/>
</dbReference>
<evidence type="ECO:0000256" key="15">
    <source>
        <dbReference type="ARBA" id="ARBA00023228"/>
    </source>
</evidence>
<keyword evidence="15" id="KW-0458">Lysosome</keyword>
<evidence type="ECO:0000256" key="7">
    <source>
        <dbReference type="ARBA" id="ARBA00022677"/>
    </source>
</evidence>
<keyword evidence="9 29" id="KW-0732">Signal</keyword>
<keyword evidence="7" id="KW-0551">Lipid droplet</keyword>
<keyword evidence="6" id="KW-0597">Phosphoprotein</keyword>
<dbReference type="SMART" id="SM00741">
    <property type="entry name" value="SapB"/>
    <property type="match status" value="1"/>
</dbReference>
<keyword evidence="8 27" id="KW-0479">Metal-binding</keyword>
<evidence type="ECO:0000256" key="6">
    <source>
        <dbReference type="ARBA" id="ARBA00022553"/>
    </source>
</evidence>
<keyword evidence="32" id="KW-1185">Reference proteome</keyword>
<feature type="binding site" evidence="27">
    <location>
        <position position="198"/>
    </location>
    <ligand>
        <name>Zn(2+)</name>
        <dbReference type="ChEBI" id="CHEBI:29105"/>
        <label>1</label>
    </ligand>
</feature>
<keyword evidence="14" id="KW-0325">Glycoprotein</keyword>
<dbReference type="Pfam" id="PF19272">
    <property type="entry name" value="ASMase_C"/>
    <property type="match status" value="1"/>
</dbReference>
<feature type="binding site" evidence="27">
    <location>
        <position position="310"/>
    </location>
    <ligand>
        <name>Zn(2+)</name>
        <dbReference type="ChEBI" id="CHEBI:29105"/>
        <label>2</label>
    </ligand>
</feature>
<feature type="domain" description="Saposin B-type" evidence="30">
    <location>
        <begin position="78"/>
        <end position="160"/>
    </location>
</feature>
<evidence type="ECO:0000256" key="19">
    <source>
        <dbReference type="ARBA" id="ARBA00051187"/>
    </source>
</evidence>
<dbReference type="PANTHER" id="PTHR10340:SF34">
    <property type="entry name" value="SPHINGOMYELIN PHOSPHODIESTERASE"/>
    <property type="match status" value="1"/>
</dbReference>
<dbReference type="InterPro" id="IPR008139">
    <property type="entry name" value="SaposinB_dom"/>
</dbReference>
<feature type="chain" id="PRO_5003345626" description="Sphingomyelin phosphodiesterase" evidence="29">
    <location>
        <begin position="21"/>
        <end position="599"/>
    </location>
</feature>
<evidence type="ECO:0000256" key="3">
    <source>
        <dbReference type="ARBA" id="ARBA00004502"/>
    </source>
</evidence>
<dbReference type="InterPro" id="IPR029052">
    <property type="entry name" value="Metallo-depent_PP-like"/>
</dbReference>
<dbReference type="Ensembl" id="ENSCINT00000006326.3">
    <property type="protein sequence ID" value="ENSCINP00000006326.3"/>
    <property type="gene ID" value="ENSCING00000003120.3"/>
</dbReference>
<evidence type="ECO:0000256" key="25">
    <source>
        <dbReference type="ARBA" id="ARBA00069549"/>
    </source>
</evidence>
<keyword evidence="12" id="KW-0443">Lipid metabolism</keyword>
<dbReference type="Gene3D" id="3.60.21.10">
    <property type="match status" value="1"/>
</dbReference>
<feature type="binding site" evidence="27">
    <location>
        <position position="453"/>
    </location>
    <ligand>
        <name>Zn(2+)</name>
        <dbReference type="ChEBI" id="CHEBI:29105"/>
        <label>2</label>
    </ligand>
</feature>
<dbReference type="InterPro" id="IPR011160">
    <property type="entry name" value="Sphingomy_PDE"/>
</dbReference>
<comment type="similarity">
    <text evidence="4 26">Belongs to the acid sphingomyelinase family.</text>
</comment>
<name>F6RCP1_CIOIN</name>
<evidence type="ECO:0000256" key="27">
    <source>
        <dbReference type="PIRSR" id="PIRSR000948-1"/>
    </source>
</evidence>
<feature type="signal peptide" evidence="29">
    <location>
        <begin position="1"/>
        <end position="20"/>
    </location>
</feature>
<protein>
    <recommendedName>
        <fullName evidence="25 26">Sphingomyelin phosphodiesterase</fullName>
    </recommendedName>
</protein>
<feature type="disulfide bond" evidence="28">
    <location>
        <begin position="82"/>
        <end position="156"/>
    </location>
</feature>
<comment type="function">
    <text evidence="21">Converts sphingomyelin to ceramide. Exists as two enzymatic forms that arise from alternative trafficking of a single protein precursor, one that is targeted to the endolysosomal compartment, whereas the other is released extracellularly. However, in response to various forms of stress, lysosomal exocytosis may represent a major source of the secretory form.</text>
</comment>
<dbReference type="PANTHER" id="PTHR10340">
    <property type="entry name" value="SPHINGOMYELIN PHOSPHODIESTERASE"/>
    <property type="match status" value="1"/>
</dbReference>
<feature type="binding site" evidence="27">
    <location>
        <position position="200"/>
    </location>
    <ligand>
        <name>Zn(2+)</name>
        <dbReference type="ChEBI" id="CHEBI:29105"/>
        <label>1</label>
    </ligand>
</feature>
<comment type="catalytic activity">
    <reaction evidence="19">
        <text>N-(octadecanoyl)-sphing-4-enine-1-phosphocholine + H2O = N-octadecanoylsphing-4-enine + phosphocholine + H(+)</text>
        <dbReference type="Rhea" id="RHEA:54284"/>
        <dbReference type="ChEBI" id="CHEBI:15377"/>
        <dbReference type="ChEBI" id="CHEBI:15378"/>
        <dbReference type="ChEBI" id="CHEBI:72961"/>
        <dbReference type="ChEBI" id="CHEBI:83358"/>
        <dbReference type="ChEBI" id="CHEBI:295975"/>
    </reaction>
    <physiologicalReaction direction="left-to-right" evidence="19">
        <dbReference type="Rhea" id="RHEA:54285"/>
    </physiologicalReaction>
</comment>